<proteinExistence type="predicted"/>
<dbReference type="GO" id="GO:0016705">
    <property type="term" value="F:oxidoreductase activity, acting on paired donors, with incorporation or reduction of molecular oxygen"/>
    <property type="evidence" value="ECO:0007669"/>
    <property type="project" value="InterPro"/>
</dbReference>
<name>A0A2S6AN56_9NOCA</name>
<dbReference type="InterPro" id="IPR011251">
    <property type="entry name" value="Luciferase-like_dom"/>
</dbReference>
<dbReference type="Proteomes" id="UP000239874">
    <property type="component" value="Unassembled WGS sequence"/>
</dbReference>
<evidence type="ECO:0000259" key="1">
    <source>
        <dbReference type="Pfam" id="PF00296"/>
    </source>
</evidence>
<dbReference type="SUPFAM" id="SSF51679">
    <property type="entry name" value="Bacterial luciferase-like"/>
    <property type="match status" value="1"/>
</dbReference>
<dbReference type="CDD" id="cd01097">
    <property type="entry name" value="Tetrahydromethanopterin_reductase"/>
    <property type="match status" value="1"/>
</dbReference>
<dbReference type="InterPro" id="IPR019919">
    <property type="entry name" value="Lucif-like_OxRdtase_MSMEG_2256"/>
</dbReference>
<dbReference type="AlphaFoldDB" id="A0A2S6AN56"/>
<feature type="domain" description="Luciferase-like" evidence="1">
    <location>
        <begin position="10"/>
        <end position="309"/>
    </location>
</feature>
<dbReference type="Gene3D" id="3.20.20.30">
    <property type="entry name" value="Luciferase-like domain"/>
    <property type="match status" value="1"/>
</dbReference>
<dbReference type="EMBL" id="PSZC01000013">
    <property type="protein sequence ID" value="PPJ36633.1"/>
    <property type="molecule type" value="Genomic_DNA"/>
</dbReference>
<organism evidence="2 3">
    <name type="scientific">Nocardia nova</name>
    <dbReference type="NCBI Taxonomy" id="37330"/>
    <lineage>
        <taxon>Bacteria</taxon>
        <taxon>Bacillati</taxon>
        <taxon>Actinomycetota</taxon>
        <taxon>Actinomycetes</taxon>
        <taxon>Mycobacteriales</taxon>
        <taxon>Nocardiaceae</taxon>
        <taxon>Nocardia</taxon>
    </lineage>
</organism>
<dbReference type="Pfam" id="PF00296">
    <property type="entry name" value="Bac_luciferase"/>
    <property type="match status" value="1"/>
</dbReference>
<dbReference type="PANTHER" id="PTHR43244">
    <property type="match status" value="1"/>
</dbReference>
<evidence type="ECO:0000313" key="3">
    <source>
        <dbReference type="Proteomes" id="UP000239874"/>
    </source>
</evidence>
<gene>
    <name evidence="2" type="ORF">C5E45_19675</name>
</gene>
<dbReference type="InterPro" id="IPR050564">
    <property type="entry name" value="F420-G6PD/mer"/>
</dbReference>
<protein>
    <submittedName>
        <fullName evidence="2">LLM class F420-dependent oxidoreductase</fullName>
    </submittedName>
</protein>
<evidence type="ECO:0000313" key="2">
    <source>
        <dbReference type="EMBL" id="PPJ36633.1"/>
    </source>
</evidence>
<dbReference type="PANTHER" id="PTHR43244:SF2">
    <property type="entry name" value="CONSERVED HYPOTHETICAL ALANINE AND PROLINE-RICH PROTEIN"/>
    <property type="match status" value="1"/>
</dbReference>
<dbReference type="OrthoDB" id="3284378at2"/>
<dbReference type="NCBIfam" id="TIGR03617">
    <property type="entry name" value="F420_MSMEG_2256"/>
    <property type="match status" value="1"/>
</dbReference>
<accession>A0A2S6AN56</accession>
<comment type="caution">
    <text evidence="2">The sequence shown here is derived from an EMBL/GenBank/DDBJ whole genome shotgun (WGS) entry which is preliminary data.</text>
</comment>
<reference evidence="2 3" key="1">
    <citation type="submission" date="2018-02" db="EMBL/GenBank/DDBJ databases">
        <title>8 Nocardia nova and 1 Nocardia cyriacigeorgica strain used for evolution to TMP-SMX.</title>
        <authorList>
            <person name="Mehta H."/>
            <person name="Weng J."/>
            <person name="Shamoo Y."/>
        </authorList>
    </citation>
    <scope>NUCLEOTIDE SEQUENCE [LARGE SCALE GENOMIC DNA]</scope>
    <source>
        <strain evidence="2 3">MDA3139</strain>
    </source>
</reference>
<sequence>MKVDLPLSSPTGALADVAAMARDAESSGFDGVSYSEVVSDPLLHLTIAAGATERVDLLTNIVVAFARSPMTLAVQGRALQDYSGGRLTLGLGSQIKPHIERRFSMPWSSPAARMAEFVSAMRAIWSAWATGEKLNFQGEFYSHTLMTPMFTPVTEGPDPKILLAGVGTKMTETAGAVADGLLLHPFSTDRYLREITLPALAKGRAATAAPASAPEVVASTFAAVGHTEETLATSVTAVRRQIAFYGSTPAYRPVLELHGLGELGDELTRLSKSDRADKWSEMGTLIDDEILDLFAVVGTPAAAASALLDRLGDVVTRYEINNIGIPTPELQLEFAGALRSGQI</sequence>
<dbReference type="InterPro" id="IPR036661">
    <property type="entry name" value="Luciferase-like_sf"/>
</dbReference>
<dbReference type="RefSeq" id="WP_104377209.1">
    <property type="nucleotide sequence ID" value="NZ_PSZC01000013.1"/>
</dbReference>